<dbReference type="InterPro" id="IPR005500">
    <property type="entry name" value="DUF309"/>
</dbReference>
<dbReference type="Gene3D" id="1.10.3450.10">
    <property type="entry name" value="TTHA0068-like"/>
    <property type="match status" value="1"/>
</dbReference>
<sequence>MDASLRAGVAVYNAGRFHAAHDAWEDPWLSLDDGTDDERFLHGLIQFTAAIHHARTRNWSGATGLAESAGDYLSGLPSPYRGVALDPVRRALSMLAADPEVIERRRPPPLRHDGAVLTLADLRFEAAAVAARVLAAADGYDPAPIDRAVDFAHEEVADGERTLFTTLVMEFATADATRSLVYRRLADHVERREREYADVDGLFED</sequence>
<protein>
    <submittedName>
        <fullName evidence="1">DUF309 domain-containing protein</fullName>
    </submittedName>
</protein>
<dbReference type="Pfam" id="PF03745">
    <property type="entry name" value="DUF309"/>
    <property type="match status" value="1"/>
</dbReference>
<comment type="caution">
    <text evidence="1">The sequence shown here is derived from an EMBL/GenBank/DDBJ whole genome shotgun (WGS) entry which is preliminary data.</text>
</comment>
<dbReference type="InterPro" id="IPR023203">
    <property type="entry name" value="TTHA0068_sf"/>
</dbReference>
<organism evidence="1 2">
    <name type="scientific">Haloplanus salinus</name>
    <dbReference type="NCBI Taxonomy" id="1126245"/>
    <lineage>
        <taxon>Archaea</taxon>
        <taxon>Methanobacteriati</taxon>
        <taxon>Methanobacteriota</taxon>
        <taxon>Stenosarchaea group</taxon>
        <taxon>Halobacteria</taxon>
        <taxon>Halobacteriales</taxon>
        <taxon>Haloferacaceae</taxon>
        <taxon>Haloplanus</taxon>
    </lineage>
</organism>
<name>A0A368NCM3_9EURY</name>
<dbReference type="SUPFAM" id="SSF140663">
    <property type="entry name" value="TTHA0068-like"/>
    <property type="match status" value="1"/>
</dbReference>
<accession>A0A368NCM3</accession>
<dbReference type="PANTHER" id="PTHR34796">
    <property type="entry name" value="EXPRESSED PROTEIN"/>
    <property type="match status" value="1"/>
</dbReference>
<evidence type="ECO:0000313" key="1">
    <source>
        <dbReference type="EMBL" id="RCU47355.1"/>
    </source>
</evidence>
<keyword evidence="2" id="KW-1185">Reference proteome</keyword>
<dbReference type="PANTHER" id="PTHR34796:SF1">
    <property type="entry name" value="EXPRESSED PROTEIN"/>
    <property type="match status" value="1"/>
</dbReference>
<evidence type="ECO:0000313" key="2">
    <source>
        <dbReference type="Proteomes" id="UP000252189"/>
    </source>
</evidence>
<proteinExistence type="predicted"/>
<dbReference type="RefSeq" id="WP_114448917.1">
    <property type="nucleotide sequence ID" value="NZ_QPHM01000001.1"/>
</dbReference>
<dbReference type="EMBL" id="QPHM01000001">
    <property type="protein sequence ID" value="RCU47355.1"/>
    <property type="molecule type" value="Genomic_DNA"/>
</dbReference>
<reference evidence="1 2" key="1">
    <citation type="submission" date="2018-07" db="EMBL/GenBank/DDBJ databases">
        <title>Genome sequences of Haloplanus salinus JCM 18368T.</title>
        <authorList>
            <person name="Kim Y.B."/>
            <person name="Roh S.W."/>
        </authorList>
    </citation>
    <scope>NUCLEOTIDE SEQUENCE [LARGE SCALE GENOMIC DNA]</scope>
    <source>
        <strain evidence="1 2">JCM 18368</strain>
    </source>
</reference>
<gene>
    <name evidence="1" type="ORF">DU504_08620</name>
</gene>
<dbReference type="OrthoDB" id="270022at2157"/>
<dbReference type="AlphaFoldDB" id="A0A368NCM3"/>
<dbReference type="Proteomes" id="UP000252189">
    <property type="component" value="Unassembled WGS sequence"/>
</dbReference>